<evidence type="ECO:0000256" key="3">
    <source>
        <dbReference type="ARBA" id="ARBA00022761"/>
    </source>
</evidence>
<keyword evidence="3" id="KW-0758">Storage protein</keyword>
<dbReference type="Pfam" id="PF01347">
    <property type="entry name" value="Vitellogenin_N"/>
    <property type="match status" value="2"/>
</dbReference>
<keyword evidence="4" id="KW-1015">Disulfide bond</keyword>
<dbReference type="SUPFAM" id="SSF56968">
    <property type="entry name" value="Lipovitellin-phosvitin complex, beta-sheet shell regions"/>
    <property type="match status" value="3"/>
</dbReference>
<dbReference type="InterPro" id="IPR001846">
    <property type="entry name" value="VWF_type-D"/>
</dbReference>
<dbReference type="Gene3D" id="1.25.10.20">
    <property type="entry name" value="Vitellinogen, superhelical"/>
    <property type="match status" value="1"/>
</dbReference>
<feature type="compositionally biased region" description="Basic residues" evidence="7">
    <location>
        <begin position="1015"/>
        <end position="1027"/>
    </location>
</feature>
<dbReference type="GO" id="GO:0071391">
    <property type="term" value="P:cellular response to estrogen stimulus"/>
    <property type="evidence" value="ECO:0007669"/>
    <property type="project" value="TreeGrafter"/>
</dbReference>
<evidence type="ECO:0000259" key="8">
    <source>
        <dbReference type="PROSITE" id="PS51211"/>
    </source>
</evidence>
<dbReference type="GO" id="GO:0045735">
    <property type="term" value="F:nutrient reservoir activity"/>
    <property type="evidence" value="ECO:0007669"/>
    <property type="project" value="UniProtKB-KW"/>
</dbReference>
<evidence type="ECO:0000259" key="9">
    <source>
        <dbReference type="PROSITE" id="PS51233"/>
    </source>
</evidence>
<dbReference type="Gene3D" id="2.30.230.10">
    <property type="entry name" value="Lipovitellin, beta-sheet shell regions, chain A"/>
    <property type="match status" value="2"/>
</dbReference>
<dbReference type="InterPro" id="IPR001747">
    <property type="entry name" value="Vitellogenin_N"/>
</dbReference>
<comment type="caution">
    <text evidence="6">Lacks conserved residue(s) required for the propagation of feature annotation.</text>
</comment>
<evidence type="ECO:0000256" key="6">
    <source>
        <dbReference type="PROSITE-ProRule" id="PRU00557"/>
    </source>
</evidence>
<dbReference type="Proteomes" id="UP001066276">
    <property type="component" value="Chromosome 4_1"/>
</dbReference>
<evidence type="ECO:0000256" key="4">
    <source>
        <dbReference type="ARBA" id="ARBA00023157"/>
    </source>
</evidence>
<dbReference type="PANTHER" id="PTHR23345:SF15">
    <property type="entry name" value="VITELLOGENIN 1-RELATED"/>
    <property type="match status" value="1"/>
</dbReference>
<dbReference type="InterPro" id="IPR050733">
    <property type="entry name" value="Vitellogenin/Apolipophorin"/>
</dbReference>
<evidence type="ECO:0000256" key="7">
    <source>
        <dbReference type="SAM" id="MobiDB-lite"/>
    </source>
</evidence>
<dbReference type="InterPro" id="IPR011030">
    <property type="entry name" value="Lipovitellin_superhlx_dom"/>
</dbReference>
<evidence type="ECO:0000256" key="2">
    <source>
        <dbReference type="ARBA" id="ARBA00022729"/>
    </source>
</evidence>
<sequence length="1329" mass="147482">MSILVSTPRYEKDHPSLRVPYVENDEMESIGTPQGSEPVFSESKTYVFQYEAIILNGLPEVGLARSGMKLNCKVEISGFAQKAYLLRITSPEIKEYNGIWPKDPFTRSSKLTQALAAQLSKPVKFEYSHGRVGAMYAPETVSETVLNIYRGIVNMLQVTIKKTQNVYDLQEIVKNLRRAATFTYKMKPKDDGALITEVTARQVYQFSPFYELSGAAVMEARQVLTFLETKSNRVSAPQNELQNRGGLQYQFASELLQMPIQLVKTRSPETQVAETLQHLVQNNQQQVHADAPAKFLQLVQILRAANYENIQAIWKQFADRPQYRHWLLNAIPAVGTIDALKAIKQKIHNQELSPSEAAQAVTLAVQFAKADHQTLQVAQDLVKVAEHQKSSAVYKAAILAYGSMVNKYCGAHSSCPEEALSPLHDLAAEAANNAHEEDMALALKALGNAGQLSSIKRIQKFLPGFSSSASQLPVRIQTDAVMSLRNIAKEDPKKVQEILLQIFMDRQVRTQVRMMAAMVLFETRPGLALVTTIANIASKESKVNLQLASFVYSQMKALSRSRVPSLHQVAAASSVAVKILNPVLDRMSYRYSKALHMDSFQYALMAGATADVLIMNSATTMFPVLLLAKTRGYITGAEADILEIAVRAEGLEQTLKKQNIPFAEYPMRKKILQIAKTLLGFKALPADAPLISSYIKLFGQEMAFVDIDKEFIQTAIKALKEPATRHSVVKTVINKLLNGVARQFVQPVLAAEVRQIVPTCVGLPMEMSIYSAAVANAAVNTDVKVSPSPSSDFSLAQLLESNIQVHADVAPSIFKHTVATMGINTHLIQAGIEFHAKVHANAPMKFTAKIDMKACNFKVETTPCQQENELLVTRYYEVSSELLSKRYAYSAEDRDHRSAARSTNAYQACAKAKTFGLQVCLEYKSQNAAFLKNSPLYRLVGENEAKIIMKPAHTDAAIEKLMLEVQAGPKAASKIITMATAGENEEEEREDSVVQMKLKKILGIEEYTVRNGSLRSKHQRKPKHSKKLNPDIAEPAFMGDNKPPVLAVTAQAVRNDNKKQGYQVIVYADYHSSKPQIQAYAVEITGSSRWRACADAVIVNAHEAQLTLYYRSIQLPVAITAGHPIQTSAIQSPSWNIFAEAPEFLLDKLRGGCTVSKDRITTFNDVAFNYSMSKSCYHVLAQDCSPELNFLVMMKKAEQSPGQKAINVKLGSYDIDMSPTADSLKLTINGIAVNSLPYESHSEPYLKMEKEADGLVLIAPDFGIEKLYYDGITCQVRPALWMKGKTCGICGHHDDEREQEYQMPDGFVAKDEESFVQSWITEESCSVRQ</sequence>
<keyword evidence="11" id="KW-1185">Reference proteome</keyword>
<dbReference type="SUPFAM" id="SSF48431">
    <property type="entry name" value="Lipovitellin-phosvitin complex, superhelical domain"/>
    <property type="match status" value="1"/>
</dbReference>
<dbReference type="PROSITE" id="PS51233">
    <property type="entry name" value="VWFD"/>
    <property type="match status" value="1"/>
</dbReference>
<evidence type="ECO:0000256" key="5">
    <source>
        <dbReference type="ARBA" id="ARBA00023180"/>
    </source>
</evidence>
<dbReference type="InterPro" id="IPR015819">
    <property type="entry name" value="Lipid_transp_b-sht_shell"/>
</dbReference>
<dbReference type="FunFam" id="2.20.80.10:FF:000001">
    <property type="entry name" value="Vitellogenin 7"/>
    <property type="match status" value="1"/>
</dbReference>
<dbReference type="Pfam" id="PF09175">
    <property type="entry name" value="Vit_b-sht_shell"/>
    <property type="match status" value="1"/>
</dbReference>
<dbReference type="SMART" id="SM01170">
    <property type="entry name" value="DUF1944"/>
    <property type="match status" value="1"/>
</dbReference>
<dbReference type="Pfam" id="PF00094">
    <property type="entry name" value="VWD"/>
    <property type="match status" value="1"/>
</dbReference>
<comment type="caution">
    <text evidence="10">The sequence shown here is derived from an EMBL/GenBank/DDBJ whole genome shotgun (WGS) entry which is preliminary data.</text>
</comment>
<keyword evidence="5" id="KW-0325">Glycoprotein</keyword>
<dbReference type="FunFam" id="1.25.10.20:FF:000002">
    <property type="entry name" value="Vitellogenin 7"/>
    <property type="match status" value="1"/>
</dbReference>
<feature type="region of interest" description="Disordered" evidence="7">
    <location>
        <begin position="1013"/>
        <end position="1034"/>
    </location>
</feature>
<gene>
    <name evidence="10" type="ORF">NDU88_003162</name>
</gene>
<dbReference type="SMART" id="SM00216">
    <property type="entry name" value="VWD"/>
    <property type="match status" value="1"/>
</dbReference>
<accession>A0AAV7T4N8</accession>
<dbReference type="SMART" id="SM00638">
    <property type="entry name" value="LPD_N"/>
    <property type="match status" value="1"/>
</dbReference>
<dbReference type="Pfam" id="PF09172">
    <property type="entry name" value="Vit_open_b-sht"/>
    <property type="match status" value="1"/>
</dbReference>
<dbReference type="InterPro" id="IPR015258">
    <property type="entry name" value="Vitellinogen_b-sht_shell"/>
</dbReference>
<dbReference type="Gene3D" id="2.20.90.10">
    <property type="entry name" value="Vitellinogen, beta-sheet shell domain"/>
    <property type="match status" value="1"/>
</dbReference>
<feature type="domain" description="VWFD" evidence="9">
    <location>
        <begin position="1151"/>
        <end position="1326"/>
    </location>
</feature>
<name>A0AAV7T4N8_PLEWA</name>
<dbReference type="GO" id="GO:0005319">
    <property type="term" value="F:lipid transporter activity"/>
    <property type="evidence" value="ECO:0007669"/>
    <property type="project" value="InterPro"/>
</dbReference>
<proteinExistence type="predicted"/>
<keyword evidence="2" id="KW-0732">Signal</keyword>
<dbReference type="EMBL" id="JANPWB010000007">
    <property type="protein sequence ID" value="KAJ1171299.1"/>
    <property type="molecule type" value="Genomic_DNA"/>
</dbReference>
<evidence type="ECO:0000256" key="1">
    <source>
        <dbReference type="ARBA" id="ARBA00022553"/>
    </source>
</evidence>
<evidence type="ECO:0000313" key="11">
    <source>
        <dbReference type="Proteomes" id="UP001066276"/>
    </source>
</evidence>
<dbReference type="InterPro" id="IPR015817">
    <property type="entry name" value="Vitellinogen_open_b-sht_sub1"/>
</dbReference>
<evidence type="ECO:0000313" key="10">
    <source>
        <dbReference type="EMBL" id="KAJ1171299.1"/>
    </source>
</evidence>
<feature type="domain" description="Vitellogenin" evidence="8">
    <location>
        <begin position="40"/>
        <end position="626"/>
    </location>
</feature>
<dbReference type="InterPro" id="IPR037088">
    <property type="entry name" value="Vitellinogen_b-sht_shell_sf"/>
</dbReference>
<organism evidence="10 11">
    <name type="scientific">Pleurodeles waltl</name>
    <name type="common">Iberian ribbed newt</name>
    <dbReference type="NCBI Taxonomy" id="8319"/>
    <lineage>
        <taxon>Eukaryota</taxon>
        <taxon>Metazoa</taxon>
        <taxon>Chordata</taxon>
        <taxon>Craniata</taxon>
        <taxon>Vertebrata</taxon>
        <taxon>Euteleostomi</taxon>
        <taxon>Amphibia</taxon>
        <taxon>Batrachia</taxon>
        <taxon>Caudata</taxon>
        <taxon>Salamandroidea</taxon>
        <taxon>Salamandridae</taxon>
        <taxon>Pleurodelinae</taxon>
        <taxon>Pleurodeles</taxon>
    </lineage>
</organism>
<dbReference type="InterPro" id="IPR015816">
    <property type="entry name" value="Vitellinogen_b-sht_N"/>
</dbReference>
<dbReference type="Gene3D" id="2.20.50.20">
    <property type="entry name" value="Lipovitellin. Chain A, domain 3"/>
    <property type="match status" value="1"/>
</dbReference>
<dbReference type="Gene3D" id="2.20.80.10">
    <property type="entry name" value="Lipovitellin-phosvitin complex, chain A, domain 4"/>
    <property type="match status" value="1"/>
</dbReference>
<dbReference type="SMART" id="SM01169">
    <property type="entry name" value="DUF1943"/>
    <property type="match status" value="1"/>
</dbReference>
<reference evidence="10" key="1">
    <citation type="journal article" date="2022" name="bioRxiv">
        <title>Sequencing and chromosome-scale assembly of the giantPleurodeles waltlgenome.</title>
        <authorList>
            <person name="Brown T."/>
            <person name="Elewa A."/>
            <person name="Iarovenko S."/>
            <person name="Subramanian E."/>
            <person name="Araus A.J."/>
            <person name="Petzold A."/>
            <person name="Susuki M."/>
            <person name="Suzuki K.-i.T."/>
            <person name="Hayashi T."/>
            <person name="Toyoda A."/>
            <person name="Oliveira C."/>
            <person name="Osipova E."/>
            <person name="Leigh N.D."/>
            <person name="Simon A."/>
            <person name="Yun M.H."/>
        </authorList>
    </citation>
    <scope>NUCLEOTIDE SEQUENCE</scope>
    <source>
        <strain evidence="10">20211129_DDA</strain>
        <tissue evidence="10">Liver</tissue>
    </source>
</reference>
<dbReference type="PANTHER" id="PTHR23345">
    <property type="entry name" value="VITELLOGENIN-RELATED"/>
    <property type="match status" value="1"/>
</dbReference>
<protein>
    <recommendedName>
        <fullName evidence="12">Phosvitin</fullName>
    </recommendedName>
</protein>
<evidence type="ECO:0008006" key="12">
    <source>
        <dbReference type="Google" id="ProtNLM"/>
    </source>
</evidence>
<dbReference type="InterPro" id="IPR015255">
    <property type="entry name" value="Vitellinogen_open_b-sht"/>
</dbReference>
<dbReference type="GO" id="GO:0032355">
    <property type="term" value="P:response to estradiol"/>
    <property type="evidence" value="ECO:0007669"/>
    <property type="project" value="TreeGrafter"/>
</dbReference>
<keyword evidence="1" id="KW-0597">Phosphoprotein</keyword>
<dbReference type="PROSITE" id="PS51211">
    <property type="entry name" value="VITELLOGENIN"/>
    <property type="match status" value="1"/>
</dbReference>